<feature type="region of interest" description="Disordered" evidence="1">
    <location>
        <begin position="237"/>
        <end position="267"/>
    </location>
</feature>
<dbReference type="InterPro" id="IPR052726">
    <property type="entry name" value="Phage_Baseplate_Hub"/>
</dbReference>
<accession>A0A7H1MCS1</accession>
<dbReference type="AlphaFoldDB" id="A0A7H1MCS1"/>
<gene>
    <name evidence="2" type="ORF">H7A79_1783</name>
</gene>
<evidence type="ECO:0000313" key="2">
    <source>
        <dbReference type="EMBL" id="QNT59436.1"/>
    </source>
</evidence>
<reference evidence="2" key="1">
    <citation type="submission" date="2024-06" db="EMBL/GenBank/DDBJ databases">
        <title>Complete Genome Sequence of mouse commensal type strain Neisseria musculi.</title>
        <authorList>
            <person name="Thapa E."/>
            <person name="Aluvathingal J."/>
            <person name="Nadendla S."/>
            <person name="Mehta A."/>
            <person name="Tettelin H."/>
            <person name="Weyand N.J."/>
        </authorList>
    </citation>
    <scope>NUCLEOTIDE SEQUENCE</scope>
    <source>
        <strain evidence="2">NW831</strain>
    </source>
</reference>
<proteinExistence type="predicted"/>
<dbReference type="Proteomes" id="UP000516412">
    <property type="component" value="Chromosome"/>
</dbReference>
<dbReference type="Gene3D" id="4.10.220.110">
    <property type="match status" value="1"/>
</dbReference>
<dbReference type="Pfam" id="PF05954">
    <property type="entry name" value="Phage_GPD"/>
    <property type="match status" value="1"/>
</dbReference>
<name>A0A7H1MCS1_9NEIS</name>
<dbReference type="KEGG" id="nmus:H7A79_1783"/>
<dbReference type="RefSeq" id="WP_187000103.1">
    <property type="nucleotide sequence ID" value="NZ_CP060414.2"/>
</dbReference>
<organism evidence="2 3">
    <name type="scientific">Neisseria musculi</name>
    <dbReference type="NCBI Taxonomy" id="1815583"/>
    <lineage>
        <taxon>Bacteria</taxon>
        <taxon>Pseudomonadati</taxon>
        <taxon>Pseudomonadota</taxon>
        <taxon>Betaproteobacteria</taxon>
        <taxon>Neisseriales</taxon>
        <taxon>Neisseriaceae</taxon>
        <taxon>Neisseria</taxon>
    </lineage>
</organism>
<evidence type="ECO:0000256" key="1">
    <source>
        <dbReference type="SAM" id="MobiDB-lite"/>
    </source>
</evidence>
<dbReference type="Gene3D" id="2.30.110.50">
    <property type="match status" value="1"/>
</dbReference>
<dbReference type="SUPFAM" id="SSF69279">
    <property type="entry name" value="Phage tail proteins"/>
    <property type="match status" value="1"/>
</dbReference>
<evidence type="ECO:0000313" key="3">
    <source>
        <dbReference type="Proteomes" id="UP000516412"/>
    </source>
</evidence>
<dbReference type="PANTHER" id="PTHR35862:SF1">
    <property type="entry name" value="FELS-2 PROPHAGE PROTEIN"/>
    <property type="match status" value="1"/>
</dbReference>
<dbReference type="PANTHER" id="PTHR35862">
    <property type="entry name" value="FELS-2 PROPHAGE PROTEIN"/>
    <property type="match status" value="1"/>
</dbReference>
<sequence>MDALSAFLKLNGLAGGGNTHPVTKPDFTLKYGQKDITGDVEPYLLSLTYTDYLGGQSDELEVTFEDTDGRWLRGWYPEQGDALNLSLGDQFTGLVDLGSFEIAEIEYAHPPSVVSLKALATGITKANRTLQAKAYEKTTLDKIVRMVAGRLKLKVTGEVEHIDIERVTQYQERDIEFLARLAKQYGHTFKIVGDTLVFMSNAKLAEREPVAELLPADMIRVRLRDLIKGVPDKAAVSGYDPKTKTKTNRTTTRQAEPRRKKAKHTTSGDTLKIIANKGESQAQVNARADAALAAAQEEQCAGSVTVFGHAKLVAGQVVVLQNHGKFSGRYLVRQARHSYERTGGYTTELEIKMLEYIPEEKEADDAARP</sequence>
<keyword evidence="3" id="KW-1185">Reference proteome</keyword>
<protein>
    <submittedName>
        <fullName evidence="2">Phage late control protein D family protein</fullName>
    </submittedName>
</protein>
<dbReference type="EMBL" id="CP060414">
    <property type="protein sequence ID" value="QNT59436.1"/>
    <property type="molecule type" value="Genomic_DNA"/>
</dbReference>
<dbReference type="Gene3D" id="3.55.50.10">
    <property type="entry name" value="Baseplate protein-like domains"/>
    <property type="match status" value="1"/>
</dbReference>